<evidence type="ECO:0000259" key="9">
    <source>
        <dbReference type="PROSITE" id="PS50928"/>
    </source>
</evidence>
<dbReference type="InterPro" id="IPR035906">
    <property type="entry name" value="MetI-like_sf"/>
</dbReference>
<keyword evidence="5 7" id="KW-1133">Transmembrane helix</keyword>
<dbReference type="Proteomes" id="UP000608530">
    <property type="component" value="Unassembled WGS sequence"/>
</dbReference>
<feature type="transmembrane region" description="Helical" evidence="7">
    <location>
        <begin position="64"/>
        <end position="87"/>
    </location>
</feature>
<feature type="region of interest" description="Disordered" evidence="8">
    <location>
        <begin position="1"/>
        <end position="50"/>
    </location>
</feature>
<gene>
    <name evidence="10" type="ORF">JD276_09610</name>
</gene>
<dbReference type="GO" id="GO:0055085">
    <property type="term" value="P:transmembrane transport"/>
    <property type="evidence" value="ECO:0007669"/>
    <property type="project" value="InterPro"/>
</dbReference>
<name>A0A934Q9V5_9MICO</name>
<reference evidence="10" key="1">
    <citation type="submission" date="2020-12" db="EMBL/GenBank/DDBJ databases">
        <title>Leucobacter sp. CAS1, isolated from Chromium sludge.</title>
        <authorList>
            <person name="Xu Z."/>
        </authorList>
    </citation>
    <scope>NUCLEOTIDE SEQUENCE</scope>
    <source>
        <strain evidence="10">CSA1</strain>
    </source>
</reference>
<accession>A0A934Q9V5</accession>
<dbReference type="PANTHER" id="PTHR30151">
    <property type="entry name" value="ALKANE SULFONATE ABC TRANSPORTER-RELATED, MEMBRANE SUBUNIT"/>
    <property type="match status" value="1"/>
</dbReference>
<feature type="domain" description="ABC transmembrane type-1" evidence="9">
    <location>
        <begin position="111"/>
        <end position="291"/>
    </location>
</feature>
<keyword evidence="2 7" id="KW-0813">Transport</keyword>
<evidence type="ECO:0000313" key="10">
    <source>
        <dbReference type="EMBL" id="MBK0419289.1"/>
    </source>
</evidence>
<evidence type="ECO:0000256" key="8">
    <source>
        <dbReference type="SAM" id="MobiDB-lite"/>
    </source>
</evidence>
<evidence type="ECO:0000256" key="4">
    <source>
        <dbReference type="ARBA" id="ARBA00022692"/>
    </source>
</evidence>
<dbReference type="EMBL" id="JAEHOH010000012">
    <property type="protein sequence ID" value="MBK0419289.1"/>
    <property type="molecule type" value="Genomic_DNA"/>
</dbReference>
<proteinExistence type="inferred from homology"/>
<dbReference type="GO" id="GO:0005886">
    <property type="term" value="C:plasma membrane"/>
    <property type="evidence" value="ECO:0007669"/>
    <property type="project" value="UniProtKB-SubCell"/>
</dbReference>
<dbReference type="Gene3D" id="1.10.3720.10">
    <property type="entry name" value="MetI-like"/>
    <property type="match status" value="1"/>
</dbReference>
<dbReference type="RefSeq" id="WP_200115434.1">
    <property type="nucleotide sequence ID" value="NZ_JAEHOH010000012.1"/>
</dbReference>
<protein>
    <submittedName>
        <fullName evidence="10">ABC transporter permease</fullName>
    </submittedName>
</protein>
<dbReference type="Pfam" id="PF00528">
    <property type="entry name" value="BPD_transp_1"/>
    <property type="match status" value="1"/>
</dbReference>
<evidence type="ECO:0000256" key="2">
    <source>
        <dbReference type="ARBA" id="ARBA00022448"/>
    </source>
</evidence>
<feature type="transmembrane region" description="Helical" evidence="7">
    <location>
        <begin position="272"/>
        <end position="294"/>
    </location>
</feature>
<sequence length="308" mass="32386">MTSSQISVDVERTPAETSGARAGAPDDRPAATDARALGGDTALREPAYPPRRTTRPGAVALRRAAIPAAILLAWWAVSGLGLVPVAVLPTIPDVLLAGWDLIASGQLATSLGASLLRVIAGVLLGAGLGLALGLLSGLSKAGEDLVDGSLQIVRAIPFLAVVPLFIAWFGIDETFKVLVIAFATIAPMYAYVYLAVRGIDRKLVEAARGYGLAGSRLIREVVLPLSLPGILMALRISLSISIGALIAAENVGTRVGLGYLVSLAQQYNRVDYLFLCVVVYAALGLLFDAFVRLLERTLLPWQRGAVLR</sequence>
<dbReference type="SUPFAM" id="SSF161098">
    <property type="entry name" value="MetI-like"/>
    <property type="match status" value="1"/>
</dbReference>
<evidence type="ECO:0000256" key="5">
    <source>
        <dbReference type="ARBA" id="ARBA00022989"/>
    </source>
</evidence>
<evidence type="ECO:0000256" key="3">
    <source>
        <dbReference type="ARBA" id="ARBA00022475"/>
    </source>
</evidence>
<feature type="transmembrane region" description="Helical" evidence="7">
    <location>
        <begin position="177"/>
        <end position="196"/>
    </location>
</feature>
<dbReference type="AlphaFoldDB" id="A0A934Q9V5"/>
<comment type="similarity">
    <text evidence="7">Belongs to the binding-protein-dependent transport system permease family.</text>
</comment>
<evidence type="ECO:0000256" key="1">
    <source>
        <dbReference type="ARBA" id="ARBA00004651"/>
    </source>
</evidence>
<organism evidence="10 11">
    <name type="scientific">Leucobacter chromiisoli</name>
    <dbReference type="NCBI Taxonomy" id="2796471"/>
    <lineage>
        <taxon>Bacteria</taxon>
        <taxon>Bacillati</taxon>
        <taxon>Actinomycetota</taxon>
        <taxon>Actinomycetes</taxon>
        <taxon>Micrococcales</taxon>
        <taxon>Microbacteriaceae</taxon>
        <taxon>Leucobacter</taxon>
    </lineage>
</organism>
<dbReference type="PROSITE" id="PS50928">
    <property type="entry name" value="ABC_TM1"/>
    <property type="match status" value="1"/>
</dbReference>
<dbReference type="PANTHER" id="PTHR30151:SF38">
    <property type="entry name" value="ALIPHATIC SULFONATES TRANSPORT PERMEASE PROTEIN SSUC-RELATED"/>
    <property type="match status" value="1"/>
</dbReference>
<keyword evidence="4 7" id="KW-0812">Transmembrane</keyword>
<comment type="caution">
    <text evidence="10">The sequence shown here is derived from an EMBL/GenBank/DDBJ whole genome shotgun (WGS) entry which is preliminary data.</text>
</comment>
<feature type="transmembrane region" description="Helical" evidence="7">
    <location>
        <begin position="107"/>
        <end position="132"/>
    </location>
</feature>
<keyword evidence="6 7" id="KW-0472">Membrane</keyword>
<feature type="transmembrane region" description="Helical" evidence="7">
    <location>
        <begin position="152"/>
        <end position="171"/>
    </location>
</feature>
<comment type="subcellular location">
    <subcellularLocation>
        <location evidence="1 7">Cell membrane</location>
        <topology evidence="1 7">Multi-pass membrane protein</topology>
    </subcellularLocation>
</comment>
<keyword evidence="3" id="KW-1003">Cell membrane</keyword>
<evidence type="ECO:0000256" key="7">
    <source>
        <dbReference type="RuleBase" id="RU363032"/>
    </source>
</evidence>
<dbReference type="InterPro" id="IPR000515">
    <property type="entry name" value="MetI-like"/>
</dbReference>
<keyword evidence="11" id="KW-1185">Reference proteome</keyword>
<dbReference type="CDD" id="cd06261">
    <property type="entry name" value="TM_PBP2"/>
    <property type="match status" value="1"/>
</dbReference>
<evidence type="ECO:0000256" key="6">
    <source>
        <dbReference type="ARBA" id="ARBA00023136"/>
    </source>
</evidence>
<evidence type="ECO:0000313" key="11">
    <source>
        <dbReference type="Proteomes" id="UP000608530"/>
    </source>
</evidence>